<dbReference type="SUPFAM" id="SSF52540">
    <property type="entry name" value="P-loop containing nucleoside triphosphate hydrolases"/>
    <property type="match status" value="1"/>
</dbReference>
<accession>A0A7J3G755</accession>
<dbReference type="EMBL" id="DTCM01000097">
    <property type="protein sequence ID" value="HGL41591.1"/>
    <property type="molecule type" value="Genomic_DNA"/>
</dbReference>
<feature type="domain" description="ABC transporter" evidence="5">
    <location>
        <begin position="9"/>
        <end position="239"/>
    </location>
</feature>
<evidence type="ECO:0000256" key="4">
    <source>
        <dbReference type="ARBA" id="ARBA00022840"/>
    </source>
</evidence>
<dbReference type="PANTHER" id="PTHR42734:SF17">
    <property type="entry name" value="METAL TRANSPORT SYSTEM ATP-BINDING PROTEIN TM_0124-RELATED"/>
    <property type="match status" value="1"/>
</dbReference>
<sequence>MLLKTEAAVELENVTVSYTRNSPILDNVSLKVRMGERLFIIGPNGGGKTTLLKTMVGVLRPDKGMVKLFGIPIQRFREWWRLGYVPQNAATLFERTPLSVEELLRSGIQSGRALDPVETLSLVGVDEPDKILHRRVNDLSGGNLQKTMLALALINKPQLLILDEPTVYVDQTGVAALMNVVNRVNRDWGMTVIIATHDVAAISTLASRVVCINRSALYDGDIAHLLSSEELCRIYGFHVYTIQHGHKWSET</sequence>
<gene>
    <name evidence="6" type="ORF">ENU43_08025</name>
</gene>
<comment type="caution">
    <text evidence="6">The sequence shown here is derived from an EMBL/GenBank/DDBJ whole genome shotgun (WGS) entry which is preliminary data.</text>
</comment>
<reference evidence="6" key="1">
    <citation type="journal article" date="2020" name="mSystems">
        <title>Genome- and Community-Level Interaction Insights into Carbon Utilization and Element Cycling Functions of Hydrothermarchaeota in Hydrothermal Sediment.</title>
        <authorList>
            <person name="Zhou Z."/>
            <person name="Liu Y."/>
            <person name="Xu W."/>
            <person name="Pan J."/>
            <person name="Luo Z.H."/>
            <person name="Li M."/>
        </authorList>
    </citation>
    <scope>NUCLEOTIDE SEQUENCE [LARGE SCALE GENOMIC DNA]</scope>
    <source>
        <strain evidence="6">SpSt-669</strain>
    </source>
</reference>
<dbReference type="GO" id="GO:0016887">
    <property type="term" value="F:ATP hydrolysis activity"/>
    <property type="evidence" value="ECO:0007669"/>
    <property type="project" value="InterPro"/>
</dbReference>
<dbReference type="InterPro" id="IPR050153">
    <property type="entry name" value="Metal_Ion_Import_ABC"/>
</dbReference>
<protein>
    <submittedName>
        <fullName evidence="6">Metal ABC transporter ATP-binding protein</fullName>
    </submittedName>
</protein>
<organism evidence="6">
    <name type="scientific">Caldiarchaeum subterraneum</name>
    <dbReference type="NCBI Taxonomy" id="311458"/>
    <lineage>
        <taxon>Archaea</taxon>
        <taxon>Nitrososphaerota</taxon>
        <taxon>Candidatus Caldarchaeales</taxon>
        <taxon>Candidatus Caldarchaeaceae</taxon>
        <taxon>Candidatus Caldarchaeum</taxon>
    </lineage>
</organism>
<dbReference type="PROSITE" id="PS50893">
    <property type="entry name" value="ABC_TRANSPORTER_2"/>
    <property type="match status" value="1"/>
</dbReference>
<dbReference type="InterPro" id="IPR003593">
    <property type="entry name" value="AAA+_ATPase"/>
</dbReference>
<dbReference type="GO" id="GO:0005524">
    <property type="term" value="F:ATP binding"/>
    <property type="evidence" value="ECO:0007669"/>
    <property type="project" value="UniProtKB-KW"/>
</dbReference>
<dbReference type="PANTHER" id="PTHR42734">
    <property type="entry name" value="METAL TRANSPORT SYSTEM ATP-BINDING PROTEIN TM_0124-RELATED"/>
    <property type="match status" value="1"/>
</dbReference>
<keyword evidence="4 6" id="KW-0067">ATP-binding</keyword>
<dbReference type="InterPro" id="IPR027417">
    <property type="entry name" value="P-loop_NTPase"/>
</dbReference>
<proteinExistence type="inferred from homology"/>
<evidence type="ECO:0000259" key="5">
    <source>
        <dbReference type="PROSITE" id="PS50893"/>
    </source>
</evidence>
<evidence type="ECO:0000256" key="3">
    <source>
        <dbReference type="ARBA" id="ARBA00022741"/>
    </source>
</evidence>
<dbReference type="Gene3D" id="3.40.50.300">
    <property type="entry name" value="P-loop containing nucleotide triphosphate hydrolases"/>
    <property type="match status" value="1"/>
</dbReference>
<name>A0A7J3G755_CALS0</name>
<keyword evidence="2" id="KW-0813">Transport</keyword>
<dbReference type="SMART" id="SM00382">
    <property type="entry name" value="AAA"/>
    <property type="match status" value="1"/>
</dbReference>
<evidence type="ECO:0000256" key="1">
    <source>
        <dbReference type="ARBA" id="ARBA00005417"/>
    </source>
</evidence>
<keyword evidence="3" id="KW-0547">Nucleotide-binding</keyword>
<dbReference type="Pfam" id="PF00005">
    <property type="entry name" value="ABC_tran"/>
    <property type="match status" value="1"/>
</dbReference>
<evidence type="ECO:0000313" key="6">
    <source>
        <dbReference type="EMBL" id="HGL41591.1"/>
    </source>
</evidence>
<dbReference type="InterPro" id="IPR003439">
    <property type="entry name" value="ABC_transporter-like_ATP-bd"/>
</dbReference>
<evidence type="ECO:0000256" key="2">
    <source>
        <dbReference type="ARBA" id="ARBA00022448"/>
    </source>
</evidence>
<comment type="similarity">
    <text evidence="1">Belongs to the ABC transporter superfamily.</text>
</comment>
<dbReference type="AlphaFoldDB" id="A0A7J3G755"/>